<feature type="region of interest" description="Disordered" evidence="1">
    <location>
        <begin position="1"/>
        <end position="57"/>
    </location>
</feature>
<evidence type="ECO:0000313" key="3">
    <source>
        <dbReference type="Proteomes" id="UP001589718"/>
    </source>
</evidence>
<proteinExistence type="predicted"/>
<feature type="compositionally biased region" description="Polar residues" evidence="1">
    <location>
        <begin position="7"/>
        <end position="23"/>
    </location>
</feature>
<dbReference type="RefSeq" id="WP_345220498.1">
    <property type="nucleotide sequence ID" value="NZ_BAAAXE010000013.1"/>
</dbReference>
<sequence>MPENESPRQASTAPHTPTVTEHGSFTHAHCPCGWRGPARRSRDRARTDATEHASAAR</sequence>
<gene>
    <name evidence="2" type="ORF">ACFFTU_23110</name>
</gene>
<protein>
    <submittedName>
        <fullName evidence="2">Uncharacterized protein</fullName>
    </submittedName>
</protein>
<comment type="caution">
    <text evidence="2">The sequence shown here is derived from an EMBL/GenBank/DDBJ whole genome shotgun (WGS) entry which is preliminary data.</text>
</comment>
<dbReference type="Proteomes" id="UP001589718">
    <property type="component" value="Unassembled WGS sequence"/>
</dbReference>
<evidence type="ECO:0000313" key="2">
    <source>
        <dbReference type="EMBL" id="MFB9522838.1"/>
    </source>
</evidence>
<organism evidence="2 3">
    <name type="scientific">Streptomyces cremeus</name>
    <dbReference type="NCBI Taxonomy" id="66881"/>
    <lineage>
        <taxon>Bacteria</taxon>
        <taxon>Bacillati</taxon>
        <taxon>Actinomycetota</taxon>
        <taxon>Actinomycetes</taxon>
        <taxon>Kitasatosporales</taxon>
        <taxon>Streptomycetaceae</taxon>
        <taxon>Streptomyces</taxon>
    </lineage>
</organism>
<evidence type="ECO:0000256" key="1">
    <source>
        <dbReference type="SAM" id="MobiDB-lite"/>
    </source>
</evidence>
<reference evidence="2 3" key="1">
    <citation type="submission" date="2024-09" db="EMBL/GenBank/DDBJ databases">
        <authorList>
            <person name="Sun Q."/>
            <person name="Mori K."/>
        </authorList>
    </citation>
    <scope>NUCLEOTIDE SEQUENCE [LARGE SCALE GENOMIC DNA]</scope>
    <source>
        <strain evidence="2 3">JCM 4362</strain>
    </source>
</reference>
<dbReference type="EMBL" id="JBHMCR010000013">
    <property type="protein sequence ID" value="MFB9522838.1"/>
    <property type="molecule type" value="Genomic_DNA"/>
</dbReference>
<accession>A0ABV5PIJ9</accession>
<name>A0ABV5PIJ9_STRCM</name>
<keyword evidence="3" id="KW-1185">Reference proteome</keyword>